<gene>
    <name evidence="11" type="ORF">A6J80_21555</name>
</gene>
<evidence type="ECO:0000313" key="11">
    <source>
        <dbReference type="EMBL" id="ARC38885.1"/>
    </source>
</evidence>
<dbReference type="InterPro" id="IPR007387">
    <property type="entry name" value="TRAP_DctQ"/>
</dbReference>
<dbReference type="AlphaFoldDB" id="A0A1V0GYE3"/>
<dbReference type="PANTHER" id="PTHR35011">
    <property type="entry name" value="2,3-DIKETO-L-GULONATE TRAP TRANSPORTER SMALL PERMEASE PROTEIN YIAM"/>
    <property type="match status" value="1"/>
</dbReference>
<sequence>MRKLSMVPTEQIGSRTRRTLLLHRVSAASSLISRLALGLAALVLVAMVLHVLVEIVLRSVFASSTFVLEEFLGYGVAAATFLTLGSALAEGSLIRVSLVQDRLDIRARRISEVFSIVCALAVAGFVGWFIFLKTIRDFGRGTVSATIAQVPVWIPEAIALGGLVILTIQLVTRLIVVALAEEACVSTLFAHAVHPEDEIG</sequence>
<keyword evidence="3" id="KW-1003">Cell membrane</keyword>
<comment type="similarity">
    <text evidence="8 9">Belongs to the TRAP transporter small permease family.</text>
</comment>
<evidence type="ECO:0000256" key="4">
    <source>
        <dbReference type="ARBA" id="ARBA00022519"/>
    </source>
</evidence>
<dbReference type="EMBL" id="CP020444">
    <property type="protein sequence ID" value="ARC38885.1"/>
    <property type="molecule type" value="Genomic_DNA"/>
</dbReference>
<keyword evidence="6 9" id="KW-1133">Transmembrane helix</keyword>
<dbReference type="InterPro" id="IPR055348">
    <property type="entry name" value="DctQ"/>
</dbReference>
<keyword evidence="11" id="KW-0614">Plasmid</keyword>
<keyword evidence="2 9" id="KW-0813">Transport</keyword>
<feature type="transmembrane region" description="Helical" evidence="9">
    <location>
        <begin position="21"/>
        <end position="51"/>
    </location>
</feature>
<keyword evidence="7 9" id="KW-0472">Membrane</keyword>
<evidence type="ECO:0000256" key="1">
    <source>
        <dbReference type="ARBA" id="ARBA00004429"/>
    </source>
</evidence>
<proteinExistence type="inferred from homology"/>
<protein>
    <recommendedName>
        <fullName evidence="9">TRAP transporter small permease protein</fullName>
    </recommendedName>
</protein>
<evidence type="ECO:0000256" key="3">
    <source>
        <dbReference type="ARBA" id="ARBA00022475"/>
    </source>
</evidence>
<dbReference type="Pfam" id="PF04290">
    <property type="entry name" value="DctQ"/>
    <property type="match status" value="1"/>
</dbReference>
<evidence type="ECO:0000313" key="12">
    <source>
        <dbReference type="Proteomes" id="UP000191257"/>
    </source>
</evidence>
<evidence type="ECO:0000256" key="5">
    <source>
        <dbReference type="ARBA" id="ARBA00022692"/>
    </source>
</evidence>
<dbReference type="GO" id="GO:0005886">
    <property type="term" value="C:plasma membrane"/>
    <property type="evidence" value="ECO:0007669"/>
    <property type="project" value="UniProtKB-SubCell"/>
</dbReference>
<dbReference type="Proteomes" id="UP000191257">
    <property type="component" value="Plasmid unnamed4"/>
</dbReference>
<dbReference type="PANTHER" id="PTHR35011:SF10">
    <property type="entry name" value="TRAP TRANSPORTER SMALL PERMEASE PROTEIN"/>
    <property type="match status" value="1"/>
</dbReference>
<evidence type="ECO:0000256" key="2">
    <source>
        <dbReference type="ARBA" id="ARBA00022448"/>
    </source>
</evidence>
<keyword evidence="12" id="KW-1185">Reference proteome</keyword>
<evidence type="ECO:0000256" key="9">
    <source>
        <dbReference type="RuleBase" id="RU369079"/>
    </source>
</evidence>
<feature type="transmembrane region" description="Helical" evidence="9">
    <location>
        <begin position="71"/>
        <end position="89"/>
    </location>
</feature>
<evidence type="ECO:0000256" key="7">
    <source>
        <dbReference type="ARBA" id="ARBA00023136"/>
    </source>
</evidence>
<feature type="domain" description="Tripartite ATP-independent periplasmic transporters DctQ component" evidence="10">
    <location>
        <begin position="47"/>
        <end position="175"/>
    </location>
</feature>
<keyword evidence="4 9" id="KW-0997">Cell inner membrane</keyword>
<comment type="function">
    <text evidence="9">Part of the tripartite ATP-independent periplasmic (TRAP) transport system.</text>
</comment>
<evidence type="ECO:0000259" key="10">
    <source>
        <dbReference type="Pfam" id="PF04290"/>
    </source>
</evidence>
<dbReference type="GO" id="GO:0022857">
    <property type="term" value="F:transmembrane transporter activity"/>
    <property type="evidence" value="ECO:0007669"/>
    <property type="project" value="UniProtKB-UniRule"/>
</dbReference>
<keyword evidence="5 9" id="KW-0812">Transmembrane</keyword>
<evidence type="ECO:0000256" key="6">
    <source>
        <dbReference type="ARBA" id="ARBA00022989"/>
    </source>
</evidence>
<dbReference type="KEGG" id="pye:A6J80_21555"/>
<feature type="transmembrane region" description="Helical" evidence="9">
    <location>
        <begin position="110"/>
        <end position="132"/>
    </location>
</feature>
<dbReference type="GO" id="GO:0015740">
    <property type="term" value="P:C4-dicarboxylate transport"/>
    <property type="evidence" value="ECO:0007669"/>
    <property type="project" value="TreeGrafter"/>
</dbReference>
<comment type="subunit">
    <text evidence="9">The complex comprises the extracytoplasmic solute receptor protein and the two transmembrane proteins.</text>
</comment>
<geneLocation type="plasmid" evidence="11 12">
    <name>unnamed4</name>
</geneLocation>
<reference evidence="11" key="1">
    <citation type="submission" date="2017-12" db="EMBL/GenBank/DDBJ databases">
        <title>FDA dAtabase for Regulatory Grade micrObial Sequences (FDA-ARGOS): Supporting development and validation of Infectious Disease Dx tests.</title>
        <authorList>
            <person name="Campos J."/>
            <person name="Goldberg B."/>
            <person name="Tallon L."/>
            <person name="Sadzewicz L."/>
            <person name="Sengamalay N."/>
            <person name="Ott S."/>
            <person name="Godinez A."/>
            <person name="Nagaraj S."/>
            <person name="Vyas G."/>
            <person name="Aluvathingal J."/>
            <person name="Nadendla S."/>
            <person name="Geyer C."/>
            <person name="Nandy P."/>
            <person name="Hobson J."/>
            <person name="Sichtig H."/>
        </authorList>
    </citation>
    <scope>NUCLEOTIDE SEQUENCE</scope>
    <source>
        <strain evidence="11">FDAARGOS_252</strain>
        <plasmid evidence="11">unnamed4</plasmid>
    </source>
</reference>
<organism evidence="11 12">
    <name type="scientific">Paracoccus yeei</name>
    <dbReference type="NCBI Taxonomy" id="147645"/>
    <lineage>
        <taxon>Bacteria</taxon>
        <taxon>Pseudomonadati</taxon>
        <taxon>Pseudomonadota</taxon>
        <taxon>Alphaproteobacteria</taxon>
        <taxon>Rhodobacterales</taxon>
        <taxon>Paracoccaceae</taxon>
        <taxon>Paracoccus</taxon>
    </lineage>
</organism>
<accession>A0A1V0GYE3</accession>
<evidence type="ECO:0000256" key="8">
    <source>
        <dbReference type="ARBA" id="ARBA00038436"/>
    </source>
</evidence>
<feature type="transmembrane region" description="Helical" evidence="9">
    <location>
        <begin position="152"/>
        <end position="171"/>
    </location>
</feature>
<comment type="subcellular location">
    <subcellularLocation>
        <location evidence="1 9">Cell inner membrane</location>
        <topology evidence="1 9">Multi-pass membrane protein</topology>
    </subcellularLocation>
</comment>
<name>A0A1V0GYE3_9RHOB</name>